<keyword evidence="1" id="KW-0732">Signal</keyword>
<keyword evidence="3" id="KW-1185">Reference proteome</keyword>
<gene>
    <name evidence="2" type="ORF">MARA_29870</name>
</gene>
<dbReference type="KEGG" id="marz:MARA_29870"/>
<feature type="signal peptide" evidence="1">
    <location>
        <begin position="1"/>
        <end position="24"/>
    </location>
</feature>
<dbReference type="RefSeq" id="WP_163919144.1">
    <property type="nucleotide sequence ID" value="NZ_AP022593.1"/>
</dbReference>
<reference evidence="2 3" key="1">
    <citation type="journal article" date="2019" name="Emerg. Microbes Infect.">
        <title>Comprehensive subspecies identification of 175 nontuberculous mycobacteria species based on 7547 genomic profiles.</title>
        <authorList>
            <person name="Matsumoto Y."/>
            <person name="Kinjo T."/>
            <person name="Motooka D."/>
            <person name="Nabeya D."/>
            <person name="Jung N."/>
            <person name="Uechi K."/>
            <person name="Horii T."/>
            <person name="Iida T."/>
            <person name="Fujita J."/>
            <person name="Nakamura S."/>
        </authorList>
    </citation>
    <scope>NUCLEOTIDE SEQUENCE [LARGE SCALE GENOMIC DNA]</scope>
    <source>
        <strain evidence="2 3">JCM 18538</strain>
    </source>
</reference>
<accession>A0A7I7RZY8</accession>
<evidence type="ECO:0000313" key="2">
    <source>
        <dbReference type="EMBL" id="BBY49519.1"/>
    </source>
</evidence>
<name>A0A7I7RZY8_9MYCO</name>
<dbReference type="Proteomes" id="UP000467428">
    <property type="component" value="Chromosome"/>
</dbReference>
<sequence>MARTAAVWVSLAVGSILCASGVAAADPHPPATAFAIGMCVDGTQPVQERPLRFAYNCDGTGVMTGMNWTSWGRAGANGTGTDVAIECQPNCAQGTRLANPIVVRAWNPVSPTSDDCPRGVQYYSDVTIAYPKSAPPWIDPGTTWDVGTDFVTVDGMPAVHFSGLAPNCLAR</sequence>
<feature type="chain" id="PRO_5038995565" description="Secreted protein" evidence="1">
    <location>
        <begin position="25"/>
        <end position="171"/>
    </location>
</feature>
<proteinExistence type="predicted"/>
<dbReference type="EMBL" id="AP022593">
    <property type="protein sequence ID" value="BBY49519.1"/>
    <property type="molecule type" value="Genomic_DNA"/>
</dbReference>
<evidence type="ECO:0000256" key="1">
    <source>
        <dbReference type="SAM" id="SignalP"/>
    </source>
</evidence>
<protein>
    <recommendedName>
        <fullName evidence="4">Secreted protein</fullName>
    </recommendedName>
</protein>
<evidence type="ECO:0008006" key="4">
    <source>
        <dbReference type="Google" id="ProtNLM"/>
    </source>
</evidence>
<geneLocation type="plasmid" evidence="3">
    <name>pjcm18538 dna</name>
</geneLocation>
<dbReference type="AlphaFoldDB" id="A0A7I7RZY8"/>
<evidence type="ECO:0000313" key="3">
    <source>
        <dbReference type="Proteomes" id="UP000467428"/>
    </source>
</evidence>
<organism evidence="2 3">
    <name type="scientific">Mycolicibacterium arabiense</name>
    <dbReference type="NCBI Taxonomy" id="1286181"/>
    <lineage>
        <taxon>Bacteria</taxon>
        <taxon>Bacillati</taxon>
        <taxon>Actinomycetota</taxon>
        <taxon>Actinomycetes</taxon>
        <taxon>Mycobacteriales</taxon>
        <taxon>Mycobacteriaceae</taxon>
        <taxon>Mycolicibacterium</taxon>
    </lineage>
</organism>